<reference evidence="1 2" key="1">
    <citation type="submission" date="2024-01" db="EMBL/GenBank/DDBJ databases">
        <title>A draft genome for a cacao thread blight-causing isolate of Paramarasmius palmivorus.</title>
        <authorList>
            <person name="Baruah I.K."/>
            <person name="Bukari Y."/>
            <person name="Amoako-Attah I."/>
            <person name="Meinhardt L.W."/>
            <person name="Bailey B.A."/>
            <person name="Cohen S.P."/>
        </authorList>
    </citation>
    <scope>NUCLEOTIDE SEQUENCE [LARGE SCALE GENOMIC DNA]</scope>
    <source>
        <strain evidence="1 2">GH-12</strain>
    </source>
</reference>
<protein>
    <recommendedName>
        <fullName evidence="3">Vomeronasal type 2 receptor</fullName>
    </recommendedName>
</protein>
<keyword evidence="2" id="KW-1185">Reference proteome</keyword>
<comment type="caution">
    <text evidence="1">The sequence shown here is derived from an EMBL/GenBank/DDBJ whole genome shotgun (WGS) entry which is preliminary data.</text>
</comment>
<evidence type="ECO:0000313" key="1">
    <source>
        <dbReference type="EMBL" id="KAK7037384.1"/>
    </source>
</evidence>
<dbReference type="AlphaFoldDB" id="A0AAW0CEF6"/>
<name>A0AAW0CEF6_9AGAR</name>
<evidence type="ECO:0008006" key="3">
    <source>
        <dbReference type="Google" id="ProtNLM"/>
    </source>
</evidence>
<evidence type="ECO:0000313" key="2">
    <source>
        <dbReference type="Proteomes" id="UP001383192"/>
    </source>
</evidence>
<dbReference type="EMBL" id="JAYKXP010000047">
    <property type="protein sequence ID" value="KAK7037384.1"/>
    <property type="molecule type" value="Genomic_DNA"/>
</dbReference>
<sequence length="313" mass="35240">MAQLKSKPWRSYAIVGCSYFTISVVNGPDIRPLFNSLTSMSIHLNIATSFDEFLRALGSSGIPLSYLSISTADSWEVPNLNHDYSLPSTLRNLRVRGSSRSTLAVLRAAEQVPSIVVILINGLDSISGTWQRTGTARTYYMALCLNEPISLPALTSFRVIDRDHWSHVGPDLFQWLDLPALTSITLEWDQGTTYFTTAYRAAFNQFLFRHPFIHRVVLYDTPPESNQLRSPSPQCIIERFTTRIPASEWTQLMNEIRANDSDASSDTDSIETLSEASNGITIECSCSSDWVCTCREFQLHLYVFLGHVIITFH</sequence>
<dbReference type="Proteomes" id="UP001383192">
    <property type="component" value="Unassembled WGS sequence"/>
</dbReference>
<organism evidence="1 2">
    <name type="scientific">Paramarasmius palmivorus</name>
    <dbReference type="NCBI Taxonomy" id="297713"/>
    <lineage>
        <taxon>Eukaryota</taxon>
        <taxon>Fungi</taxon>
        <taxon>Dikarya</taxon>
        <taxon>Basidiomycota</taxon>
        <taxon>Agaricomycotina</taxon>
        <taxon>Agaricomycetes</taxon>
        <taxon>Agaricomycetidae</taxon>
        <taxon>Agaricales</taxon>
        <taxon>Marasmiineae</taxon>
        <taxon>Marasmiaceae</taxon>
        <taxon>Paramarasmius</taxon>
    </lineage>
</organism>
<gene>
    <name evidence="1" type="ORF">VNI00_011134</name>
</gene>
<accession>A0AAW0CEF6</accession>
<proteinExistence type="predicted"/>